<keyword evidence="5" id="KW-0614">Plasmid</keyword>
<evidence type="ECO:0000313" key="5">
    <source>
        <dbReference type="EMBL" id="ANP90729.1"/>
    </source>
</evidence>
<dbReference type="Proteomes" id="UP000092691">
    <property type="component" value="Plasmid unnamed2"/>
</dbReference>
<sequence length="340" mass="36561">MPAHRPVNLALIGAGRIRSFHAESVARRLVDANLLAVADPAPGAAEKLAATLDAPKAYTSVSELLANPEIDGVIIATPARFHTSVVVEAARAGKAVFCEKPMALTLEEADEAIAVTKSAKVPLQVGFNRRWDQSFFEGRAAIDAGKVGSVQLLRSLTRDPGPYGGNPEKTPLWTIFYETLIHDFDTLLWLNPKAKPIEVTAIADALVVPDFARKGFHDTAVVTIRFDNGSIAVAEANFCAMYGYDIRGEVFGSDGMVMMGDVRRSSMTLYGKNGVSNDTWRRDTDHFVHGYTAQLASFVDAIRTGTVTGPTGEDARNALAVALACITSVTERRTIQLSGL</sequence>
<dbReference type="InterPro" id="IPR004104">
    <property type="entry name" value="Gfo/Idh/MocA-like_OxRdtase_C"/>
</dbReference>
<dbReference type="RefSeq" id="WP_065284124.1">
    <property type="nucleotide sequence ID" value="NZ_CP016289.1"/>
</dbReference>
<proteinExistence type="inferred from homology"/>
<evidence type="ECO:0000256" key="1">
    <source>
        <dbReference type="ARBA" id="ARBA00010928"/>
    </source>
</evidence>
<name>A0A1B1CM20_RHILE</name>
<accession>A0A1B1CM20</accession>
<geneLocation type="plasmid" evidence="5 6">
    <name>unnamed2</name>
</geneLocation>
<dbReference type="PANTHER" id="PTHR42840">
    <property type="entry name" value="NAD(P)-BINDING ROSSMANN-FOLD SUPERFAMILY PROTEIN-RELATED"/>
    <property type="match status" value="1"/>
</dbReference>
<dbReference type="GO" id="GO:0016491">
    <property type="term" value="F:oxidoreductase activity"/>
    <property type="evidence" value="ECO:0007669"/>
    <property type="project" value="UniProtKB-KW"/>
</dbReference>
<dbReference type="EMBL" id="CP016289">
    <property type="protein sequence ID" value="ANP90729.1"/>
    <property type="molecule type" value="Genomic_DNA"/>
</dbReference>
<reference evidence="5 6" key="1">
    <citation type="submission" date="2016-06" db="EMBL/GenBank/DDBJ databases">
        <title>Microsymbionts genomes from the relict species Vavilovia formosa.</title>
        <authorList>
            <person name="Chirak E."/>
            <person name="Kimeklis A."/>
            <person name="Andronov E."/>
        </authorList>
    </citation>
    <scope>NUCLEOTIDE SEQUENCE [LARGE SCALE GENOMIC DNA]</scope>
    <source>
        <strain evidence="5 6">Vaf10</strain>
        <plasmid evidence="6">Plasmid unnamed2</plasmid>
    </source>
</reference>
<dbReference type="Pfam" id="PF02894">
    <property type="entry name" value="GFO_IDH_MocA_C"/>
    <property type="match status" value="1"/>
</dbReference>
<feature type="domain" description="Gfo/Idh/MocA-like oxidoreductase C-terminal" evidence="4">
    <location>
        <begin position="142"/>
        <end position="337"/>
    </location>
</feature>
<dbReference type="OrthoDB" id="9800846at2"/>
<dbReference type="SUPFAM" id="SSF55347">
    <property type="entry name" value="Glyceraldehyde-3-phosphate dehydrogenase-like, C-terminal domain"/>
    <property type="match status" value="1"/>
</dbReference>
<dbReference type="PANTHER" id="PTHR42840:SF3">
    <property type="entry name" value="BINDING ROSSMANN FOLD OXIDOREDUCTASE, PUTATIVE (AFU_ORTHOLOGUE AFUA_2G10240)-RELATED"/>
    <property type="match status" value="1"/>
</dbReference>
<evidence type="ECO:0000259" key="4">
    <source>
        <dbReference type="Pfam" id="PF02894"/>
    </source>
</evidence>
<evidence type="ECO:0000256" key="2">
    <source>
        <dbReference type="ARBA" id="ARBA00023002"/>
    </source>
</evidence>
<dbReference type="Gene3D" id="3.30.360.10">
    <property type="entry name" value="Dihydrodipicolinate Reductase, domain 2"/>
    <property type="match status" value="1"/>
</dbReference>
<organism evidence="5 6">
    <name type="scientific">Rhizobium leguminosarum</name>
    <dbReference type="NCBI Taxonomy" id="384"/>
    <lineage>
        <taxon>Bacteria</taxon>
        <taxon>Pseudomonadati</taxon>
        <taxon>Pseudomonadota</taxon>
        <taxon>Alphaproteobacteria</taxon>
        <taxon>Hyphomicrobiales</taxon>
        <taxon>Rhizobiaceae</taxon>
        <taxon>Rhizobium/Agrobacterium group</taxon>
        <taxon>Rhizobium</taxon>
    </lineage>
</organism>
<dbReference type="SUPFAM" id="SSF51735">
    <property type="entry name" value="NAD(P)-binding Rossmann-fold domains"/>
    <property type="match status" value="1"/>
</dbReference>
<dbReference type="Pfam" id="PF01408">
    <property type="entry name" value="GFO_IDH_MocA"/>
    <property type="match status" value="1"/>
</dbReference>
<evidence type="ECO:0000313" key="6">
    <source>
        <dbReference type="Proteomes" id="UP000092691"/>
    </source>
</evidence>
<dbReference type="GO" id="GO:0000166">
    <property type="term" value="F:nucleotide binding"/>
    <property type="evidence" value="ECO:0007669"/>
    <property type="project" value="InterPro"/>
</dbReference>
<dbReference type="AlphaFoldDB" id="A0A1B1CM20"/>
<dbReference type="InterPro" id="IPR000683">
    <property type="entry name" value="Gfo/Idh/MocA-like_OxRdtase_N"/>
</dbReference>
<protein>
    <submittedName>
        <fullName evidence="5">Dehydrogenase</fullName>
    </submittedName>
</protein>
<feature type="domain" description="Gfo/Idh/MocA-like oxidoreductase N-terminal" evidence="3">
    <location>
        <begin position="8"/>
        <end position="127"/>
    </location>
</feature>
<evidence type="ECO:0000259" key="3">
    <source>
        <dbReference type="Pfam" id="PF01408"/>
    </source>
</evidence>
<keyword evidence="2" id="KW-0560">Oxidoreductase</keyword>
<comment type="similarity">
    <text evidence="1">Belongs to the Gfo/Idh/MocA family.</text>
</comment>
<dbReference type="InterPro" id="IPR036291">
    <property type="entry name" value="NAD(P)-bd_dom_sf"/>
</dbReference>
<gene>
    <name evidence="5" type="ORF">BA011_33095</name>
</gene>
<dbReference type="Gene3D" id="3.40.50.720">
    <property type="entry name" value="NAD(P)-binding Rossmann-like Domain"/>
    <property type="match status" value="1"/>
</dbReference>